<protein>
    <submittedName>
        <fullName evidence="3">Helicase, RecD/TraA family</fullName>
    </submittedName>
</protein>
<accession>T1D4G8</accession>
<organism evidence="3">
    <name type="scientific">mine drainage metagenome</name>
    <dbReference type="NCBI Taxonomy" id="410659"/>
    <lineage>
        <taxon>unclassified sequences</taxon>
        <taxon>metagenomes</taxon>
        <taxon>ecological metagenomes</taxon>
    </lineage>
</organism>
<keyword evidence="1" id="KW-0547">Nucleotide-binding</keyword>
<sequence length="159" mass="16992">MFARWLYEVERQVAAALVERRTEQTHVQVEAVEAAVQRAEGELGITLDARQRDAVAMALKSNVMVVTGGPGTGKTTLTKAIVRAFGRVMLRTADGGGRRARVLVCAPTGKAAKRASEAIGCEAVTIHRALEWGPGGPKRDADNPVEADVLIVDEVSMVD</sequence>
<dbReference type="GO" id="GO:0003678">
    <property type="term" value="F:DNA helicase activity"/>
    <property type="evidence" value="ECO:0007669"/>
    <property type="project" value="UniProtKB-ARBA"/>
</dbReference>
<evidence type="ECO:0000256" key="2">
    <source>
        <dbReference type="ARBA" id="ARBA00022840"/>
    </source>
</evidence>
<dbReference type="InterPro" id="IPR050534">
    <property type="entry name" value="Coronavir_polyprotein_1ab"/>
</dbReference>
<keyword evidence="2" id="KW-0067">ATP-binding</keyword>
<dbReference type="SUPFAM" id="SSF52540">
    <property type="entry name" value="P-loop containing nucleoside triphosphate hydrolases"/>
    <property type="match status" value="1"/>
</dbReference>
<evidence type="ECO:0000256" key="1">
    <source>
        <dbReference type="ARBA" id="ARBA00022741"/>
    </source>
</evidence>
<name>T1D4G8_9ZZZZ</name>
<dbReference type="PANTHER" id="PTHR43788:SF6">
    <property type="entry name" value="DNA HELICASE B"/>
    <property type="match status" value="1"/>
</dbReference>
<dbReference type="PANTHER" id="PTHR43788">
    <property type="entry name" value="DNA2/NAM7 HELICASE FAMILY MEMBER"/>
    <property type="match status" value="1"/>
</dbReference>
<dbReference type="EMBL" id="AUZX01002484">
    <property type="protein sequence ID" value="EQD76399.1"/>
    <property type="molecule type" value="Genomic_DNA"/>
</dbReference>
<proteinExistence type="predicted"/>
<evidence type="ECO:0000313" key="3">
    <source>
        <dbReference type="EMBL" id="EQD76399.1"/>
    </source>
</evidence>
<dbReference type="GO" id="GO:0005524">
    <property type="term" value="F:ATP binding"/>
    <property type="evidence" value="ECO:0007669"/>
    <property type="project" value="UniProtKB-KW"/>
</dbReference>
<feature type="non-terminal residue" evidence="3">
    <location>
        <position position="159"/>
    </location>
</feature>
<dbReference type="InterPro" id="IPR027417">
    <property type="entry name" value="P-loop_NTPase"/>
</dbReference>
<dbReference type="AlphaFoldDB" id="T1D4G8"/>
<dbReference type="Gene3D" id="3.40.50.300">
    <property type="entry name" value="P-loop containing nucleotide triphosphate hydrolases"/>
    <property type="match status" value="1"/>
</dbReference>
<comment type="caution">
    <text evidence="3">The sequence shown here is derived from an EMBL/GenBank/DDBJ whole genome shotgun (WGS) entry which is preliminary data.</text>
</comment>
<keyword evidence="3" id="KW-0347">Helicase</keyword>
<gene>
    <name evidence="3" type="ORF">B1A_03377</name>
</gene>
<reference evidence="3" key="1">
    <citation type="submission" date="2013-08" db="EMBL/GenBank/DDBJ databases">
        <authorList>
            <person name="Mendez C."/>
            <person name="Richter M."/>
            <person name="Ferrer M."/>
            <person name="Sanchez J."/>
        </authorList>
    </citation>
    <scope>NUCLEOTIDE SEQUENCE</scope>
</reference>
<dbReference type="Pfam" id="PF13245">
    <property type="entry name" value="AAA_19"/>
    <property type="match status" value="1"/>
</dbReference>
<reference evidence="3" key="2">
    <citation type="journal article" date="2014" name="ISME J.">
        <title>Microbial stratification in low pH oxic and suboxic macroscopic growths along an acid mine drainage.</title>
        <authorList>
            <person name="Mendez-Garcia C."/>
            <person name="Mesa V."/>
            <person name="Sprenger R.R."/>
            <person name="Richter M."/>
            <person name="Diez M.S."/>
            <person name="Solano J."/>
            <person name="Bargiela R."/>
            <person name="Golyshina O.V."/>
            <person name="Manteca A."/>
            <person name="Ramos J.L."/>
            <person name="Gallego J.R."/>
            <person name="Llorente I."/>
            <person name="Martins Dos Santos V.A."/>
            <person name="Jensen O.N."/>
            <person name="Pelaez A.I."/>
            <person name="Sanchez J."/>
            <person name="Ferrer M."/>
        </authorList>
    </citation>
    <scope>NUCLEOTIDE SEQUENCE</scope>
</reference>
<keyword evidence="3" id="KW-0378">Hydrolase</keyword>